<accession>A0A432XD78</accession>
<proteinExistence type="predicted"/>
<sequence>MVLLAPLLLCTIWLARLPKRPYVSVILLDEAGQLATPDLLLLMQTAHRAVAKLVLVGEQQQMDASTHGGSLRYLSQRQGCARINTIRRQREAWARTAVNDLRGGNAKAALDSFQGKGLLHIEDDSQTARAQLVKLWQVYTEANPDKESMILAQRLKDVKPLNELVRKVYQNQGKLGTENIMTECVVSNQSLYFAFSTGERVRFTKNDYKRDFTNGVQGTITQVLQLKDDIRYTVRLDSGRTVSFYQSDYSDEQGRLQLVQAYACTIYSSQGATVDGDTFVLYTTAMDRAASYVAGSRHKDNCNWFINGQELDAQSGQRDKGETPTLEARLKTLARCMSINKHKAMASEYIAGQQAEQEATK</sequence>
<name>A0A432XD78_9GAMM</name>
<evidence type="ECO:0000313" key="1">
    <source>
        <dbReference type="EMBL" id="RUO46699.1"/>
    </source>
</evidence>
<dbReference type="Pfam" id="PF13604">
    <property type="entry name" value="AAA_30"/>
    <property type="match status" value="1"/>
</dbReference>
<dbReference type="AlphaFoldDB" id="A0A432XD78"/>
<gene>
    <name evidence="1" type="ORF">CWE24_10665</name>
</gene>
<keyword evidence="2" id="KW-1185">Reference proteome</keyword>
<comment type="caution">
    <text evidence="1">The sequence shown here is derived from an EMBL/GenBank/DDBJ whole genome shotgun (WGS) entry which is preliminary data.</text>
</comment>
<evidence type="ECO:0000313" key="2">
    <source>
        <dbReference type="Proteomes" id="UP000286985"/>
    </source>
</evidence>
<dbReference type="Gene3D" id="2.30.30.940">
    <property type="match status" value="1"/>
</dbReference>
<dbReference type="Proteomes" id="UP000286985">
    <property type="component" value="Unassembled WGS sequence"/>
</dbReference>
<protein>
    <submittedName>
        <fullName evidence="1">Uncharacterized protein</fullName>
    </submittedName>
</protein>
<dbReference type="SUPFAM" id="SSF52540">
    <property type="entry name" value="P-loop containing nucleoside triphosphate hydrolases"/>
    <property type="match status" value="1"/>
</dbReference>
<dbReference type="InterPro" id="IPR027417">
    <property type="entry name" value="P-loop_NTPase"/>
</dbReference>
<dbReference type="EMBL" id="PIPU01000006">
    <property type="protein sequence ID" value="RUO46699.1"/>
    <property type="molecule type" value="Genomic_DNA"/>
</dbReference>
<organism evidence="1 2">
    <name type="scientific">Pseudidiomarina donghaiensis</name>
    <dbReference type="NCBI Taxonomy" id="519452"/>
    <lineage>
        <taxon>Bacteria</taxon>
        <taxon>Pseudomonadati</taxon>
        <taxon>Pseudomonadota</taxon>
        <taxon>Gammaproteobacteria</taxon>
        <taxon>Alteromonadales</taxon>
        <taxon>Idiomarinaceae</taxon>
        <taxon>Pseudidiomarina</taxon>
    </lineage>
</organism>
<reference evidence="2" key="1">
    <citation type="journal article" date="2018" name="Front. Microbiol.">
        <title>Genome-Based Analysis Reveals the Taxonomy and Diversity of the Family Idiomarinaceae.</title>
        <authorList>
            <person name="Liu Y."/>
            <person name="Lai Q."/>
            <person name="Shao Z."/>
        </authorList>
    </citation>
    <scope>NUCLEOTIDE SEQUENCE [LARGE SCALE GENOMIC DNA]</scope>
    <source>
        <strain evidence="2">908033</strain>
    </source>
</reference>
<dbReference type="OrthoDB" id="9763659at2"/>
<dbReference type="Gene3D" id="3.40.50.300">
    <property type="entry name" value="P-loop containing nucleotide triphosphate hydrolases"/>
    <property type="match status" value="2"/>
</dbReference>